<dbReference type="Proteomes" id="UP000003111">
    <property type="component" value="Unassembled WGS sequence"/>
</dbReference>
<dbReference type="RefSeq" id="WP_007077139.1">
    <property type="nucleotide sequence ID" value="NZ_CM001024.1"/>
</dbReference>
<dbReference type="HOGENOM" id="CLU_938870_0_0_11"/>
<evidence type="ECO:0008006" key="4">
    <source>
        <dbReference type="Google" id="ProtNLM"/>
    </source>
</evidence>
<proteinExistence type="predicted"/>
<evidence type="ECO:0000313" key="3">
    <source>
        <dbReference type="Proteomes" id="UP000003111"/>
    </source>
</evidence>
<dbReference type="AlphaFoldDB" id="E2SEB1"/>
<gene>
    <name evidence="2" type="ORF">HMPREF0063_12047</name>
</gene>
<dbReference type="Gene3D" id="3.40.50.720">
    <property type="entry name" value="NAD(P)-binding Rossmann-like Domain"/>
    <property type="match status" value="1"/>
</dbReference>
<organism evidence="2 3">
    <name type="scientific">Aeromicrobium marinum DSM 15272</name>
    <dbReference type="NCBI Taxonomy" id="585531"/>
    <lineage>
        <taxon>Bacteria</taxon>
        <taxon>Bacillati</taxon>
        <taxon>Actinomycetota</taxon>
        <taxon>Actinomycetes</taxon>
        <taxon>Propionibacteriales</taxon>
        <taxon>Nocardioidaceae</taxon>
        <taxon>Aeromicrobium</taxon>
    </lineage>
</organism>
<accession>E2SEB1</accession>
<dbReference type="STRING" id="585531.HMPREF0063_12047"/>
<evidence type="ECO:0000256" key="1">
    <source>
        <dbReference type="SAM" id="MobiDB-lite"/>
    </source>
</evidence>
<dbReference type="OrthoDB" id="4426339at2"/>
<name>E2SEB1_9ACTN</name>
<keyword evidence="3" id="KW-1185">Reference proteome</keyword>
<reference evidence="2" key="1">
    <citation type="submission" date="2010-08" db="EMBL/GenBank/DDBJ databases">
        <authorList>
            <person name="Muzny D."/>
            <person name="Qin X."/>
            <person name="Buhay C."/>
            <person name="Dugan-Rocha S."/>
            <person name="Ding Y."/>
            <person name="Chen G."/>
            <person name="Hawes A."/>
            <person name="Holder M."/>
            <person name="Jhangiani S."/>
            <person name="Johnson A."/>
            <person name="Khan Z."/>
            <person name="Li Z."/>
            <person name="Liu W."/>
            <person name="Liu X."/>
            <person name="Perez L."/>
            <person name="Shen H."/>
            <person name="Wang Q."/>
            <person name="Watt J."/>
            <person name="Xi L."/>
            <person name="Xin Y."/>
            <person name="Zhou J."/>
            <person name="Deng J."/>
            <person name="Jiang H."/>
            <person name="Liu Y."/>
            <person name="Qu J."/>
            <person name="Song X.-Z."/>
            <person name="Zhang L."/>
            <person name="Villasana D."/>
            <person name="Johnson A."/>
            <person name="Liu J."/>
            <person name="Liyanage D."/>
            <person name="Lorensuhewa L."/>
            <person name="Robinson T."/>
            <person name="Song A."/>
            <person name="Song B.-B."/>
            <person name="Dinh H."/>
            <person name="Thornton R."/>
            <person name="Coyle M."/>
            <person name="Francisco L."/>
            <person name="Jackson L."/>
            <person name="Javaid M."/>
            <person name="Korchina V."/>
            <person name="Kovar C."/>
            <person name="Mata R."/>
            <person name="Mathew T."/>
            <person name="Ngo R."/>
            <person name="Nguyen L."/>
            <person name="Nguyen N."/>
            <person name="Okwuonu G."/>
            <person name="Ongeri F."/>
            <person name="Pham C."/>
            <person name="Simmons D."/>
            <person name="Wilczek-Boney K."/>
            <person name="Hale W."/>
            <person name="Jakkamsetti A."/>
            <person name="Pham P."/>
            <person name="Ruth R."/>
            <person name="San Lucas F."/>
            <person name="Warren J."/>
            <person name="Zhang J."/>
            <person name="Zhao Z."/>
            <person name="Zhou C."/>
            <person name="Zhu D."/>
            <person name="Lee S."/>
            <person name="Bess C."/>
            <person name="Blankenburg K."/>
            <person name="Forbes L."/>
            <person name="Fu Q."/>
            <person name="Gubbala S."/>
            <person name="Hirani K."/>
            <person name="Jayaseelan J.C."/>
            <person name="Lara F."/>
            <person name="Munidasa M."/>
            <person name="Palculict T."/>
            <person name="Patil S."/>
            <person name="Pu L.-L."/>
            <person name="Saada N."/>
            <person name="Tang L."/>
            <person name="Weissenberger G."/>
            <person name="Zhu Y."/>
            <person name="Hemphill L."/>
            <person name="Shang Y."/>
            <person name="Youmans B."/>
            <person name="Ayvaz T."/>
            <person name="Ross M."/>
            <person name="Santibanez J."/>
            <person name="Aqrawi P."/>
            <person name="Gross S."/>
            <person name="Joshi V."/>
            <person name="Fowler G."/>
            <person name="Nazareth L."/>
            <person name="Reid J."/>
            <person name="Worley K."/>
            <person name="Petrosino J."/>
            <person name="Highlander S."/>
            <person name="Gibbs R."/>
        </authorList>
    </citation>
    <scope>NUCLEOTIDE SEQUENCE [LARGE SCALE GENOMIC DNA]</scope>
    <source>
        <strain evidence="2">DSM 15272</strain>
    </source>
</reference>
<evidence type="ECO:0000313" key="2">
    <source>
        <dbReference type="EMBL" id="EFQ82838.1"/>
    </source>
</evidence>
<feature type="region of interest" description="Disordered" evidence="1">
    <location>
        <begin position="1"/>
        <end position="34"/>
    </location>
</feature>
<protein>
    <recommendedName>
        <fullName evidence="4">Bacteriocin biosynthesis cyclodehydratase domain protein</fullName>
    </recommendedName>
</protein>
<dbReference type="eggNOG" id="ENOG5033YFW">
    <property type="taxonomic scope" value="Bacteria"/>
</dbReference>
<comment type="caution">
    <text evidence="2">The sequence shown here is derived from an EMBL/GenBank/DDBJ whole genome shotgun (WGS) entry which is preliminary data.</text>
</comment>
<dbReference type="EMBL" id="ACLF03000006">
    <property type="protein sequence ID" value="EFQ82838.1"/>
    <property type="molecule type" value="Genomic_DNA"/>
</dbReference>
<sequence length="296" mass="31381">MPAPRDARRPLLRPGTRAVPTSAGRLRMGRSSGPAVRDDEVTRLVLRTVDGVRDVDRVLALVAETRPDLVGPARTLVDAWLRSGLLVDTATWPPGIPWDELGHAVLRDRPTSPLAGRRRRAVRIHSAPGCHGLEELLVPALRLAGVSAPPGDRADLLVLVTAGDEPHSAVAVAGQAGLTTVTVVLEDGRARVGPWVEPGTTPCLWCADQARARWDPAWSSGRPVVDRCPSDLLGVGSELLLTVAGLVLHDVLAALDGRPTRLAGRRLTVGPDPTAVSTEAVPFSSRCCCHLLSDVS</sequence>